<feature type="region of interest" description="Disordered" evidence="1">
    <location>
        <begin position="176"/>
        <end position="255"/>
    </location>
</feature>
<comment type="caution">
    <text evidence="2">The sequence shown here is derived from an EMBL/GenBank/DDBJ whole genome shotgun (WGS) entry which is preliminary data.</text>
</comment>
<accession>A0A1Q5TPC0</accession>
<reference evidence="2 3" key="1">
    <citation type="submission" date="2016-10" db="EMBL/GenBank/DDBJ databases">
        <title>Genome sequence of the ascomycete fungus Penicillium subrubescens.</title>
        <authorList>
            <person name="De Vries R.P."/>
            <person name="Peng M."/>
            <person name="Dilokpimol A."/>
            <person name="Hilden K."/>
            <person name="Makela M.R."/>
            <person name="Grigoriev I."/>
            <person name="Riley R."/>
            <person name="Granchi Z."/>
        </authorList>
    </citation>
    <scope>NUCLEOTIDE SEQUENCE [LARGE SCALE GENOMIC DNA]</scope>
    <source>
        <strain evidence="2 3">CBS 132785</strain>
    </source>
</reference>
<evidence type="ECO:0000313" key="3">
    <source>
        <dbReference type="Proteomes" id="UP000186955"/>
    </source>
</evidence>
<proteinExistence type="predicted"/>
<organism evidence="2 3">
    <name type="scientific">Penicillium subrubescens</name>
    <dbReference type="NCBI Taxonomy" id="1316194"/>
    <lineage>
        <taxon>Eukaryota</taxon>
        <taxon>Fungi</taxon>
        <taxon>Dikarya</taxon>
        <taxon>Ascomycota</taxon>
        <taxon>Pezizomycotina</taxon>
        <taxon>Eurotiomycetes</taxon>
        <taxon>Eurotiomycetidae</taxon>
        <taxon>Eurotiales</taxon>
        <taxon>Aspergillaceae</taxon>
        <taxon>Penicillium</taxon>
    </lineage>
</organism>
<evidence type="ECO:0000256" key="1">
    <source>
        <dbReference type="SAM" id="MobiDB-lite"/>
    </source>
</evidence>
<dbReference type="AlphaFoldDB" id="A0A1Q5TPC0"/>
<evidence type="ECO:0000313" key="2">
    <source>
        <dbReference type="EMBL" id="OKP02083.1"/>
    </source>
</evidence>
<dbReference type="Proteomes" id="UP000186955">
    <property type="component" value="Unassembled WGS sequence"/>
</dbReference>
<feature type="compositionally biased region" description="Low complexity" evidence="1">
    <location>
        <begin position="236"/>
        <end position="249"/>
    </location>
</feature>
<dbReference type="EMBL" id="MNBE01000628">
    <property type="protein sequence ID" value="OKP02083.1"/>
    <property type="molecule type" value="Genomic_DNA"/>
</dbReference>
<protein>
    <submittedName>
        <fullName evidence="2">Uncharacterized protein</fullName>
    </submittedName>
</protein>
<keyword evidence="3" id="KW-1185">Reference proteome</keyword>
<sequence>MGPDPAADPHGPVPRCSGGPSPVARGGGGCQKGRRGRGGRFSTHPDLSTHPNSPVRGGSFFDTPKTRQFTVGHPAAGSPAAPAPPCVSERWATGRRRAGAPSATAKRRRCGRGWGIEEVPRRVLVSISTGGGFTPRPFPSGGASGPLKPWDPWIPGNAEACGLLAAGQQTRPLVVSWGKPPCAKRRSPAVARGPGPPSEGRMPQPVPARPGGGRNLCVRTGAEELRGGNLMAARTPPVRRAGCAGRAPRAPLPFN</sequence>
<feature type="region of interest" description="Disordered" evidence="1">
    <location>
        <begin position="1"/>
        <end position="85"/>
    </location>
</feature>
<gene>
    <name evidence="2" type="ORF">PENSUB_7190</name>
</gene>
<name>A0A1Q5TPC0_9EURO</name>